<dbReference type="OrthoDB" id="4979412at2"/>
<sequence length="169" mass="17234">MPDTVSLPSSSTVSPLPGAAVLWRVQRLLGWAIGAAFAYSLIGGASKATCAGGVTGDGGYLDGAGRATDAAPLCLTVTLEPSGFAYAVIAVIVFATTTGVVRRAVDPSDAIRRLDRAVVGIVVFVLAWTLITQASFAGISLESWDGAGPFFLEGIRFGNIVTDVSPMAG</sequence>
<dbReference type="RefSeq" id="WP_129234673.1">
    <property type="nucleotide sequence ID" value="NZ_SDPL01000163.1"/>
</dbReference>
<protein>
    <submittedName>
        <fullName evidence="2">Uncharacterized protein</fullName>
    </submittedName>
</protein>
<proteinExistence type="predicted"/>
<evidence type="ECO:0000313" key="2">
    <source>
        <dbReference type="EMBL" id="RXZ47080.1"/>
    </source>
</evidence>
<evidence type="ECO:0000256" key="1">
    <source>
        <dbReference type="SAM" id="Phobius"/>
    </source>
</evidence>
<dbReference type="Proteomes" id="UP000292881">
    <property type="component" value="Unassembled WGS sequence"/>
</dbReference>
<evidence type="ECO:0000313" key="3">
    <source>
        <dbReference type="Proteomes" id="UP000292881"/>
    </source>
</evidence>
<keyword evidence="1" id="KW-1133">Transmembrane helix</keyword>
<gene>
    <name evidence="2" type="ORF">ESO86_09470</name>
</gene>
<dbReference type="EMBL" id="SDPL01000163">
    <property type="protein sequence ID" value="RXZ47080.1"/>
    <property type="molecule type" value="Genomic_DNA"/>
</dbReference>
<comment type="caution">
    <text evidence="2">The sequence shown here is derived from an EMBL/GenBank/DDBJ whole genome shotgun (WGS) entry which is preliminary data.</text>
</comment>
<reference evidence="2 3" key="1">
    <citation type="submission" date="2019-01" db="EMBL/GenBank/DDBJ databases">
        <authorList>
            <person name="Li J."/>
        </authorList>
    </citation>
    <scope>NUCLEOTIDE SEQUENCE [LARGE SCALE GENOMIC DNA]</scope>
    <source>
        <strain evidence="2 3">CGMCC 4.7180</strain>
    </source>
</reference>
<feature type="transmembrane region" description="Helical" evidence="1">
    <location>
        <begin position="117"/>
        <end position="141"/>
    </location>
</feature>
<feature type="transmembrane region" description="Helical" evidence="1">
    <location>
        <begin position="84"/>
        <end position="105"/>
    </location>
</feature>
<keyword evidence="1" id="KW-0812">Transmembrane</keyword>
<keyword evidence="3" id="KW-1185">Reference proteome</keyword>
<name>A0A4Q2JLV1_9MICO</name>
<keyword evidence="1" id="KW-0472">Membrane</keyword>
<accession>A0A4Q2JLV1</accession>
<dbReference type="AlphaFoldDB" id="A0A4Q2JLV1"/>
<organism evidence="2 3">
    <name type="scientific">Agromyces binzhouensis</name>
    <dbReference type="NCBI Taxonomy" id="1817495"/>
    <lineage>
        <taxon>Bacteria</taxon>
        <taxon>Bacillati</taxon>
        <taxon>Actinomycetota</taxon>
        <taxon>Actinomycetes</taxon>
        <taxon>Micrococcales</taxon>
        <taxon>Microbacteriaceae</taxon>
        <taxon>Agromyces</taxon>
    </lineage>
</organism>